<proteinExistence type="inferred from homology"/>
<reference evidence="10" key="1">
    <citation type="journal article" date="2023" name="PhytoFront">
        <title>Draft Genome Resources of Seven Strains of Tilletia horrida, Causal Agent of Kernel Smut of Rice.</title>
        <authorList>
            <person name="Khanal S."/>
            <person name="Antony Babu S."/>
            <person name="Zhou X.G."/>
        </authorList>
    </citation>
    <scope>NUCLEOTIDE SEQUENCE</scope>
    <source>
        <strain evidence="10">TX3</strain>
    </source>
</reference>
<feature type="chain" id="PRO_5042842976" description="Glucose-methanol-choline oxidoreductase N-terminal domain-containing protein" evidence="7">
    <location>
        <begin position="24"/>
        <end position="625"/>
    </location>
</feature>
<keyword evidence="11" id="KW-1185">Reference proteome</keyword>
<gene>
    <name evidence="10" type="ORF">OC842_003117</name>
</gene>
<dbReference type="PANTHER" id="PTHR11552">
    <property type="entry name" value="GLUCOSE-METHANOL-CHOLINE GMC OXIDOREDUCTASE"/>
    <property type="match status" value="1"/>
</dbReference>
<feature type="domain" description="Glucose-methanol-choline oxidoreductase C-terminal" evidence="9">
    <location>
        <begin position="468"/>
        <end position="614"/>
    </location>
</feature>
<keyword evidence="7" id="KW-0732">Signal</keyword>
<evidence type="ECO:0000256" key="6">
    <source>
        <dbReference type="PIRSR" id="PIRSR000137-1"/>
    </source>
</evidence>
<dbReference type="Pfam" id="PF00732">
    <property type="entry name" value="GMC_oxred_N"/>
    <property type="match status" value="1"/>
</dbReference>
<dbReference type="Proteomes" id="UP001176521">
    <property type="component" value="Unassembled WGS sequence"/>
</dbReference>
<name>A0AAN6JKH2_9BASI</name>
<evidence type="ECO:0000256" key="3">
    <source>
        <dbReference type="ARBA" id="ARBA00022630"/>
    </source>
</evidence>
<evidence type="ECO:0000313" key="10">
    <source>
        <dbReference type="EMBL" id="KAK0533001.1"/>
    </source>
</evidence>
<dbReference type="Gene3D" id="4.10.450.10">
    <property type="entry name" value="Glucose Oxidase, domain 2"/>
    <property type="match status" value="1"/>
</dbReference>
<feature type="domain" description="Glucose-methanol-choline oxidoreductase N-terminal" evidence="8">
    <location>
        <begin position="37"/>
        <end position="361"/>
    </location>
</feature>
<protein>
    <recommendedName>
        <fullName evidence="12">Glucose-methanol-choline oxidoreductase N-terminal domain-containing protein</fullName>
    </recommendedName>
</protein>
<comment type="cofactor">
    <cofactor evidence="1">
        <name>FAD</name>
        <dbReference type="ChEBI" id="CHEBI:57692"/>
    </cofactor>
</comment>
<evidence type="ECO:0000259" key="8">
    <source>
        <dbReference type="Pfam" id="PF00732"/>
    </source>
</evidence>
<dbReference type="PIRSF" id="PIRSF000137">
    <property type="entry name" value="Alcohol_oxidase"/>
    <property type="match status" value="1"/>
</dbReference>
<keyword evidence="5" id="KW-0560">Oxidoreductase</keyword>
<dbReference type="Gene3D" id="3.30.560.10">
    <property type="entry name" value="Glucose Oxidase, domain 3"/>
    <property type="match status" value="1"/>
</dbReference>
<dbReference type="Pfam" id="PF05199">
    <property type="entry name" value="GMC_oxred_C"/>
    <property type="match status" value="1"/>
</dbReference>
<comment type="similarity">
    <text evidence="2">Belongs to the GMC oxidoreductase family.</text>
</comment>
<accession>A0AAN6JKH2</accession>
<dbReference type="SUPFAM" id="SSF51905">
    <property type="entry name" value="FAD/NAD(P)-binding domain"/>
    <property type="match status" value="1"/>
</dbReference>
<evidence type="ECO:0000256" key="7">
    <source>
        <dbReference type="SAM" id="SignalP"/>
    </source>
</evidence>
<evidence type="ECO:0000256" key="4">
    <source>
        <dbReference type="ARBA" id="ARBA00022827"/>
    </source>
</evidence>
<keyword evidence="4" id="KW-0274">FAD</keyword>
<feature type="signal peptide" evidence="7">
    <location>
        <begin position="1"/>
        <end position="23"/>
    </location>
</feature>
<organism evidence="10 11">
    <name type="scientific">Tilletia horrida</name>
    <dbReference type="NCBI Taxonomy" id="155126"/>
    <lineage>
        <taxon>Eukaryota</taxon>
        <taxon>Fungi</taxon>
        <taxon>Dikarya</taxon>
        <taxon>Basidiomycota</taxon>
        <taxon>Ustilaginomycotina</taxon>
        <taxon>Exobasidiomycetes</taxon>
        <taxon>Tilletiales</taxon>
        <taxon>Tilletiaceae</taxon>
        <taxon>Tilletia</taxon>
    </lineage>
</organism>
<dbReference type="InterPro" id="IPR012132">
    <property type="entry name" value="GMC_OxRdtase"/>
</dbReference>
<dbReference type="SUPFAM" id="SSF54373">
    <property type="entry name" value="FAD-linked reductases, C-terminal domain"/>
    <property type="match status" value="1"/>
</dbReference>
<dbReference type="InterPro" id="IPR007867">
    <property type="entry name" value="GMC_OxRtase_C"/>
</dbReference>
<dbReference type="EMBL" id="JAPDMQ010000147">
    <property type="protein sequence ID" value="KAK0533001.1"/>
    <property type="molecule type" value="Genomic_DNA"/>
</dbReference>
<dbReference type="AlphaFoldDB" id="A0AAN6JKH2"/>
<evidence type="ECO:0000256" key="5">
    <source>
        <dbReference type="ARBA" id="ARBA00023002"/>
    </source>
</evidence>
<dbReference type="InterPro" id="IPR027424">
    <property type="entry name" value="Glucose_Oxidase_domain_2"/>
</dbReference>
<evidence type="ECO:0000313" key="11">
    <source>
        <dbReference type="Proteomes" id="UP001176521"/>
    </source>
</evidence>
<comment type="caution">
    <text evidence="10">The sequence shown here is derived from an EMBL/GenBank/DDBJ whole genome shotgun (WGS) entry which is preliminary data.</text>
</comment>
<evidence type="ECO:0000259" key="9">
    <source>
        <dbReference type="Pfam" id="PF05199"/>
    </source>
</evidence>
<dbReference type="PANTHER" id="PTHR11552:SF201">
    <property type="entry name" value="GLUCOSE-METHANOL-CHOLINE OXIDOREDUCTASE N-TERMINAL DOMAIN-CONTAINING PROTEIN"/>
    <property type="match status" value="1"/>
</dbReference>
<dbReference type="GO" id="GO:0016614">
    <property type="term" value="F:oxidoreductase activity, acting on CH-OH group of donors"/>
    <property type="evidence" value="ECO:0007669"/>
    <property type="project" value="InterPro"/>
</dbReference>
<dbReference type="Gene3D" id="3.50.50.60">
    <property type="entry name" value="FAD/NAD(P)-binding domain"/>
    <property type="match status" value="1"/>
</dbReference>
<evidence type="ECO:0008006" key="12">
    <source>
        <dbReference type="Google" id="ProtNLM"/>
    </source>
</evidence>
<evidence type="ECO:0000256" key="1">
    <source>
        <dbReference type="ARBA" id="ARBA00001974"/>
    </source>
</evidence>
<dbReference type="InterPro" id="IPR036188">
    <property type="entry name" value="FAD/NAD-bd_sf"/>
</dbReference>
<keyword evidence="3" id="KW-0285">Flavoprotein</keyword>
<feature type="active site" description="Proton acceptor" evidence="6">
    <location>
        <position position="605"/>
    </location>
</feature>
<evidence type="ECO:0000256" key="2">
    <source>
        <dbReference type="ARBA" id="ARBA00010790"/>
    </source>
</evidence>
<sequence length="625" mass="65932">MRSSSALVAFVAAIFSLTPSALAIVTTNPSQATSRSFDYVIVGGGLAGMVAANRLSADSNVNVLVIESGADTRNDDRIKSLDAYSQVFSPKDINWAFPTTDGKQISAGRGLGGSTSINGGAITRGDVAQFDNIGKLGNAGWDYSSLLTYMKKSENFIVPNSAQANAGAQYNASAHGSGGPVTIRFGDIQGASRRSAEGAYPRFAKRFYTGPYQRNFVQAIKKAIGTDQVADLSAGHTNGVAFTPNSMLRGPGNLRSSSAIAYLNPVENRPNLVVLTTWRGWKINWASGSGTPTATGVVIQQSNGGTTYNVKATREVIVAAGAIRSPVFLEHSGIGDPSVLSPLNIPVKVNLPGVGRNLQEQTQSVFGAAPKNRADLNGQGPSNLIAMPSASQLMSNATAVRSYVESNFQRWAQDAVDAGGAVNIAGLIAQWKLTTSALFDSNVGAVEMFVDSGYPNNGFGVEMWPLLPFSRGTVHTSSASTFAKTIINPRYFSVPFDMDMQVAGCRAVRRIFQTSPVSDLFENGENLPGFDANQGGIPDGPNKGAYWRWQNWINSSFNSVAHPIGTCQMAPQAQGGVVDPNFKVYGTANVRVIDASVLPQQLSAHLSANLYGVAERAAAVIAGKA</sequence>
<dbReference type="InterPro" id="IPR000172">
    <property type="entry name" value="GMC_OxRdtase_N"/>
</dbReference>
<dbReference type="GO" id="GO:0050660">
    <property type="term" value="F:flavin adenine dinucleotide binding"/>
    <property type="evidence" value="ECO:0007669"/>
    <property type="project" value="InterPro"/>
</dbReference>
<feature type="active site" description="Proton donor" evidence="6">
    <location>
        <position position="562"/>
    </location>
</feature>